<dbReference type="KEGG" id="oxy:HCG48_07705"/>
<keyword evidence="2" id="KW-1185">Reference proteome</keyword>
<proteinExistence type="predicted"/>
<dbReference type="SUPFAM" id="SSF88723">
    <property type="entry name" value="PIN domain-like"/>
    <property type="match status" value="1"/>
</dbReference>
<sequence length="205" mass="23321">MPINYNIQAKIVDLRSDTPKKDEIFLVDTNVWYWFAYTKASMSSLPYQTRNYPSYLNKARLIGSLLLYCGLSLAELAHNIERSEREIFNLTSNRSLTAKEYRHNQPTERANVVDEVKIAWNIVTSIAVSTDITIDETTTGASLTRLQTQPLDGYDLLILEAMRRANIKQVITDDGDYVTVPSITVFTENQNVIQQANAQGKLKVR</sequence>
<dbReference type="Proteomes" id="UP000500857">
    <property type="component" value="Chromosome"/>
</dbReference>
<dbReference type="EMBL" id="CP051167">
    <property type="protein sequence ID" value="QIZ70478.1"/>
    <property type="molecule type" value="Genomic_DNA"/>
</dbReference>
<dbReference type="InterPro" id="IPR029060">
    <property type="entry name" value="PIN-like_dom_sf"/>
</dbReference>
<reference evidence="1 2" key="1">
    <citation type="submission" date="2020-04" db="EMBL/GenBank/DDBJ databases">
        <authorList>
            <person name="Basu S."/>
            <person name="Maruthanayagam V."/>
            <person name="Chakraborty S."/>
            <person name="Pramanik A."/>
            <person name="Mukherjee J."/>
            <person name="Brink B."/>
        </authorList>
    </citation>
    <scope>NUCLEOTIDE SEQUENCE [LARGE SCALE GENOMIC DNA]</scope>
    <source>
        <strain evidence="1 2">AP17</strain>
    </source>
</reference>
<accession>A0A6H1TV39</accession>
<evidence type="ECO:0000313" key="1">
    <source>
        <dbReference type="EMBL" id="QIZ70478.1"/>
    </source>
</evidence>
<dbReference type="AlphaFoldDB" id="A0A6H1TV39"/>
<protein>
    <submittedName>
        <fullName evidence="1">PIN domain-containing protein</fullName>
    </submittedName>
</protein>
<gene>
    <name evidence="1" type="ORF">HCG48_07705</name>
</gene>
<evidence type="ECO:0000313" key="2">
    <source>
        <dbReference type="Proteomes" id="UP000500857"/>
    </source>
</evidence>
<name>A0A6H1TV39_9CYAN</name>
<organism evidence="1 2">
    <name type="scientific">Oxynema aestuarii AP17</name>
    <dbReference type="NCBI Taxonomy" id="2064643"/>
    <lineage>
        <taxon>Bacteria</taxon>
        <taxon>Bacillati</taxon>
        <taxon>Cyanobacteriota</taxon>
        <taxon>Cyanophyceae</taxon>
        <taxon>Oscillatoriophycideae</taxon>
        <taxon>Oscillatoriales</taxon>
        <taxon>Oscillatoriaceae</taxon>
        <taxon>Oxynema</taxon>
        <taxon>Oxynema aestuarii</taxon>
    </lineage>
</organism>
<dbReference type="RefSeq" id="WP_168568633.1">
    <property type="nucleotide sequence ID" value="NZ_CP051167.1"/>
</dbReference>